<evidence type="ECO:0000256" key="4">
    <source>
        <dbReference type="ARBA" id="ARBA00022692"/>
    </source>
</evidence>
<evidence type="ECO:0000259" key="8">
    <source>
        <dbReference type="PROSITE" id="PS50928"/>
    </source>
</evidence>
<protein>
    <submittedName>
        <fullName evidence="9">Carbohydrate ABC transporter membrane protein 1 (CUT1 family)</fullName>
    </submittedName>
</protein>
<comment type="similarity">
    <text evidence="7">Belongs to the binding-protein-dependent transport system permease family.</text>
</comment>
<dbReference type="AlphaFoldDB" id="A0AB73T4K1"/>
<dbReference type="EMBL" id="QGGY01000006">
    <property type="protein sequence ID" value="PWJ75739.1"/>
    <property type="molecule type" value="Genomic_DNA"/>
</dbReference>
<feature type="domain" description="ABC transmembrane type-1" evidence="8">
    <location>
        <begin position="77"/>
        <end position="291"/>
    </location>
</feature>
<keyword evidence="5 7" id="KW-1133">Transmembrane helix</keyword>
<dbReference type="PANTHER" id="PTHR30193">
    <property type="entry name" value="ABC TRANSPORTER PERMEASE PROTEIN"/>
    <property type="match status" value="1"/>
</dbReference>
<comment type="subcellular location">
    <subcellularLocation>
        <location evidence="1 7">Cell membrane</location>
        <topology evidence="1 7">Multi-pass membrane protein</topology>
    </subcellularLocation>
</comment>
<evidence type="ECO:0000256" key="7">
    <source>
        <dbReference type="RuleBase" id="RU363032"/>
    </source>
</evidence>
<sequence>MKEKKKRGTPISLVFPKRMYVFIIPAIALFLTFWIIPVFQLFYYSVTNFNGVNYDYDFVGFKNYMTLFREGTLVNSIKNTLIYAVIMVLGSNLLGLVLAMALNVKLRGKAFFRTASYVPALFSAIVVGFIWSYVYMPESGMIASLMNTLGLDGSSFNVLGNYKTALYAIAIVEMWKAFGTTMIIYLAGLQTVDESLIEAGRIDGCTEWQLIRKIKLPLISATITINVILSIIGGLKAFDYAFIMTNGGPGKSTNTLMFTVYKIAFTDQMMGKASALSVVAFIVIIAITIFMLYFMNKREVEL</sequence>
<evidence type="ECO:0000256" key="5">
    <source>
        <dbReference type="ARBA" id="ARBA00022989"/>
    </source>
</evidence>
<dbReference type="InterPro" id="IPR051393">
    <property type="entry name" value="ABC_transporter_permease"/>
</dbReference>
<dbReference type="PROSITE" id="PS50928">
    <property type="entry name" value="ABC_TM1"/>
    <property type="match status" value="1"/>
</dbReference>
<dbReference type="RefSeq" id="WP_109626652.1">
    <property type="nucleotide sequence ID" value="NZ_CABJAT010000006.1"/>
</dbReference>
<feature type="transmembrane region" description="Helical" evidence="7">
    <location>
        <begin position="275"/>
        <end position="295"/>
    </location>
</feature>
<proteinExistence type="inferred from homology"/>
<feature type="transmembrane region" description="Helical" evidence="7">
    <location>
        <begin position="114"/>
        <end position="136"/>
    </location>
</feature>
<dbReference type="Gene3D" id="1.10.3720.10">
    <property type="entry name" value="MetI-like"/>
    <property type="match status" value="1"/>
</dbReference>
<accession>A0AB73T4K1</accession>
<gene>
    <name evidence="9" type="ORF">C7383_106309</name>
</gene>
<organism evidence="9 10">
    <name type="scientific">Murimonas intestini</name>
    <dbReference type="NCBI Taxonomy" id="1337051"/>
    <lineage>
        <taxon>Bacteria</taxon>
        <taxon>Bacillati</taxon>
        <taxon>Bacillota</taxon>
        <taxon>Clostridia</taxon>
        <taxon>Lachnospirales</taxon>
        <taxon>Lachnospiraceae</taxon>
        <taxon>Murimonas</taxon>
    </lineage>
</organism>
<feature type="transmembrane region" description="Helical" evidence="7">
    <location>
        <begin position="81"/>
        <end position="102"/>
    </location>
</feature>
<dbReference type="GO" id="GO:0055085">
    <property type="term" value="P:transmembrane transport"/>
    <property type="evidence" value="ECO:0007669"/>
    <property type="project" value="InterPro"/>
</dbReference>
<dbReference type="GO" id="GO:0005886">
    <property type="term" value="C:plasma membrane"/>
    <property type="evidence" value="ECO:0007669"/>
    <property type="project" value="UniProtKB-SubCell"/>
</dbReference>
<evidence type="ECO:0000313" key="9">
    <source>
        <dbReference type="EMBL" id="PWJ75739.1"/>
    </source>
</evidence>
<keyword evidence="4 7" id="KW-0812">Transmembrane</keyword>
<dbReference type="Proteomes" id="UP000245412">
    <property type="component" value="Unassembled WGS sequence"/>
</dbReference>
<dbReference type="CDD" id="cd06261">
    <property type="entry name" value="TM_PBP2"/>
    <property type="match status" value="1"/>
</dbReference>
<reference evidence="9 10" key="1">
    <citation type="submission" date="2018-05" db="EMBL/GenBank/DDBJ databases">
        <authorList>
            <person name="Goeker M."/>
            <person name="Huntemann M."/>
            <person name="Clum A."/>
            <person name="Pillay M."/>
            <person name="Palaniappan K."/>
            <person name="Varghese N."/>
            <person name="Mikhailova N."/>
            <person name="Stamatis D."/>
            <person name="Reddy T."/>
            <person name="Daum C."/>
            <person name="Shapiro N."/>
            <person name="Ivanova N."/>
            <person name="Kyrpides N."/>
            <person name="Woyke T."/>
        </authorList>
    </citation>
    <scope>NUCLEOTIDE SEQUENCE [LARGE SCALE GENOMIC DNA]</scope>
    <source>
        <strain evidence="9 10">DSM 26524</strain>
    </source>
</reference>
<keyword evidence="6 7" id="KW-0472">Membrane</keyword>
<keyword evidence="2 7" id="KW-0813">Transport</keyword>
<evidence type="ECO:0000256" key="2">
    <source>
        <dbReference type="ARBA" id="ARBA00022448"/>
    </source>
</evidence>
<comment type="caution">
    <text evidence="9">The sequence shown here is derived from an EMBL/GenBank/DDBJ whole genome shotgun (WGS) entry which is preliminary data.</text>
</comment>
<dbReference type="SUPFAM" id="SSF161098">
    <property type="entry name" value="MetI-like"/>
    <property type="match status" value="1"/>
</dbReference>
<dbReference type="Pfam" id="PF00528">
    <property type="entry name" value="BPD_transp_1"/>
    <property type="match status" value="1"/>
</dbReference>
<keyword evidence="10" id="KW-1185">Reference proteome</keyword>
<evidence type="ECO:0000256" key="6">
    <source>
        <dbReference type="ARBA" id="ARBA00023136"/>
    </source>
</evidence>
<dbReference type="InterPro" id="IPR000515">
    <property type="entry name" value="MetI-like"/>
</dbReference>
<dbReference type="InterPro" id="IPR035906">
    <property type="entry name" value="MetI-like_sf"/>
</dbReference>
<evidence type="ECO:0000256" key="1">
    <source>
        <dbReference type="ARBA" id="ARBA00004651"/>
    </source>
</evidence>
<evidence type="ECO:0000313" key="10">
    <source>
        <dbReference type="Proteomes" id="UP000245412"/>
    </source>
</evidence>
<feature type="transmembrane region" description="Helical" evidence="7">
    <location>
        <begin position="20"/>
        <end position="43"/>
    </location>
</feature>
<feature type="transmembrane region" description="Helical" evidence="7">
    <location>
        <begin position="216"/>
        <end position="235"/>
    </location>
</feature>
<feature type="transmembrane region" description="Helical" evidence="7">
    <location>
        <begin position="165"/>
        <end position="187"/>
    </location>
</feature>
<evidence type="ECO:0000256" key="3">
    <source>
        <dbReference type="ARBA" id="ARBA00022475"/>
    </source>
</evidence>
<dbReference type="PANTHER" id="PTHR30193:SF37">
    <property type="entry name" value="INNER MEMBRANE ABC TRANSPORTER PERMEASE PROTEIN YCJO"/>
    <property type="match status" value="1"/>
</dbReference>
<keyword evidence="3" id="KW-1003">Cell membrane</keyword>
<name>A0AB73T4K1_9FIRM</name>